<comment type="caution">
    <text evidence="2">The sequence shown here is derived from an EMBL/GenBank/DDBJ whole genome shotgun (WGS) entry which is preliminary data.</text>
</comment>
<feature type="transmembrane region" description="Helical" evidence="1">
    <location>
        <begin position="324"/>
        <end position="347"/>
    </location>
</feature>
<protein>
    <submittedName>
        <fullName evidence="2">Uncharacterized protein</fullName>
    </submittedName>
</protein>
<dbReference type="AlphaFoldDB" id="A0A016V1A0"/>
<evidence type="ECO:0000313" key="2">
    <source>
        <dbReference type="EMBL" id="EYC21444.1"/>
    </source>
</evidence>
<keyword evidence="1" id="KW-0472">Membrane</keyword>
<keyword evidence="1" id="KW-1133">Transmembrane helix</keyword>
<accession>A0A016V1A0</accession>
<gene>
    <name evidence="2" type="primary">Acey_s0019.g3827</name>
    <name evidence="2" type="ORF">Y032_0019g3827</name>
</gene>
<evidence type="ECO:0000313" key="3">
    <source>
        <dbReference type="Proteomes" id="UP000024635"/>
    </source>
</evidence>
<keyword evidence="1" id="KW-0812">Transmembrane</keyword>
<dbReference type="EMBL" id="JARK01001355">
    <property type="protein sequence ID" value="EYC21444.1"/>
    <property type="molecule type" value="Genomic_DNA"/>
</dbReference>
<evidence type="ECO:0000256" key="1">
    <source>
        <dbReference type="SAM" id="Phobius"/>
    </source>
</evidence>
<sequence length="355" mass="40379">MKSRTSTLMRDPKLCRKKILLEIEELDEEANFYQLIKDAEELVQSVEERIICTKVIIAQIDSRRCLERYKRNSNSILLGSNASKISIQEYAQIVESVQKQKPGDIHSATPLADNRGCYKATFPTLSTISEQVDEEGTDLRPLQNEISRESGSIYLGIKNHALYITTAFREPCALTKSKHMLSRSCEVNLDVAPNTPQVKISRTELNERMQKDACSKAKAESSATVEIRSTVTVMRKHVPVAAKIMAEETSICSRQYDHLIIKTYLLPTSLTLHYHTISPPPPPLRYFAPTLLDDFKDWMEGTCANDCPTEEKVADPSNFVRRNIIFLLLYDHVSTLSFFLVIPLFCLCRPKRHPL</sequence>
<proteinExistence type="predicted"/>
<keyword evidence="3" id="KW-1185">Reference proteome</keyword>
<organism evidence="2 3">
    <name type="scientific">Ancylostoma ceylanicum</name>
    <dbReference type="NCBI Taxonomy" id="53326"/>
    <lineage>
        <taxon>Eukaryota</taxon>
        <taxon>Metazoa</taxon>
        <taxon>Ecdysozoa</taxon>
        <taxon>Nematoda</taxon>
        <taxon>Chromadorea</taxon>
        <taxon>Rhabditida</taxon>
        <taxon>Rhabditina</taxon>
        <taxon>Rhabditomorpha</taxon>
        <taxon>Strongyloidea</taxon>
        <taxon>Ancylostomatidae</taxon>
        <taxon>Ancylostomatinae</taxon>
        <taxon>Ancylostoma</taxon>
    </lineage>
</organism>
<dbReference type="Proteomes" id="UP000024635">
    <property type="component" value="Unassembled WGS sequence"/>
</dbReference>
<name>A0A016V1A0_9BILA</name>
<reference evidence="3" key="1">
    <citation type="journal article" date="2015" name="Nat. Genet.">
        <title>The genome and transcriptome of the zoonotic hookworm Ancylostoma ceylanicum identify infection-specific gene families.</title>
        <authorList>
            <person name="Schwarz E.M."/>
            <person name="Hu Y."/>
            <person name="Antoshechkin I."/>
            <person name="Miller M.M."/>
            <person name="Sternberg P.W."/>
            <person name="Aroian R.V."/>
        </authorList>
    </citation>
    <scope>NUCLEOTIDE SEQUENCE</scope>
    <source>
        <strain evidence="3">HY135</strain>
    </source>
</reference>